<dbReference type="PANTHER" id="PTHR11236">
    <property type="entry name" value="AMINOBENZOATE/ANTHRANILATE SYNTHASE"/>
    <property type="match status" value="1"/>
</dbReference>
<dbReference type="AlphaFoldDB" id="G4CKP7"/>
<dbReference type="InterPro" id="IPR043131">
    <property type="entry name" value="BCAT-like_N"/>
</dbReference>
<dbReference type="GO" id="GO:0016829">
    <property type="term" value="F:lyase activity"/>
    <property type="evidence" value="ECO:0007669"/>
    <property type="project" value="UniProtKB-KW"/>
</dbReference>
<dbReference type="PANTHER" id="PTHR11236:SF50">
    <property type="entry name" value="AMINODEOXYCHORISMATE SYNTHASE COMPONENT 1"/>
    <property type="match status" value="1"/>
</dbReference>
<dbReference type="EC" id="4.1.3.-" evidence="2"/>
<evidence type="ECO:0000259" key="1">
    <source>
        <dbReference type="Pfam" id="PF00425"/>
    </source>
</evidence>
<dbReference type="Gene3D" id="3.20.10.10">
    <property type="entry name" value="D-amino Acid Aminotransferase, subunit A, domain 2"/>
    <property type="match status" value="1"/>
</dbReference>
<dbReference type="SUPFAM" id="SSF56322">
    <property type="entry name" value="ADC synthase"/>
    <property type="match status" value="1"/>
</dbReference>
<keyword evidence="2" id="KW-0456">Lyase</keyword>
<dbReference type="Gene3D" id="3.60.120.10">
    <property type="entry name" value="Anthranilate synthase"/>
    <property type="match status" value="1"/>
</dbReference>
<dbReference type="Proteomes" id="UP000003019">
    <property type="component" value="Unassembled WGS sequence"/>
</dbReference>
<dbReference type="InterPro" id="IPR043132">
    <property type="entry name" value="BCAT-like_C"/>
</dbReference>
<dbReference type="PATRIC" id="fig|1032488.3.peg.2067"/>
<dbReference type="HOGENOM" id="CLU_006493_6_2_4"/>
<name>G4CKP7_9NEIS</name>
<organism evidence="2 3">
    <name type="scientific">Neisseria shayeganii 871</name>
    <dbReference type="NCBI Taxonomy" id="1032488"/>
    <lineage>
        <taxon>Bacteria</taxon>
        <taxon>Pseudomonadati</taxon>
        <taxon>Pseudomonadota</taxon>
        <taxon>Betaproteobacteria</taxon>
        <taxon>Neisseriales</taxon>
        <taxon>Neisseriaceae</taxon>
        <taxon>Neisseria</taxon>
    </lineage>
</organism>
<dbReference type="STRING" id="1032488.HMPREF9371_2187"/>
<dbReference type="EMBL" id="AGAY01000074">
    <property type="protein sequence ID" value="EGY51580.1"/>
    <property type="molecule type" value="Genomic_DNA"/>
</dbReference>
<dbReference type="Pfam" id="PF01063">
    <property type="entry name" value="Aminotran_4"/>
    <property type="match status" value="1"/>
</dbReference>
<accession>G4CKP7</accession>
<gene>
    <name evidence="2" type="primary">pabB</name>
    <name evidence="2" type="ORF">HMPREF9371_2187</name>
</gene>
<dbReference type="GO" id="GO:0000162">
    <property type="term" value="P:L-tryptophan biosynthetic process"/>
    <property type="evidence" value="ECO:0007669"/>
    <property type="project" value="TreeGrafter"/>
</dbReference>
<reference evidence="2 3" key="1">
    <citation type="submission" date="2011-05" db="EMBL/GenBank/DDBJ databases">
        <authorList>
            <person name="Muzny D."/>
            <person name="Qin X."/>
            <person name="Deng J."/>
            <person name="Jiang H."/>
            <person name="Liu Y."/>
            <person name="Qu J."/>
            <person name="Song X.-Z."/>
            <person name="Zhang L."/>
            <person name="Thornton R."/>
            <person name="Coyle M."/>
            <person name="Francisco L."/>
            <person name="Jackson L."/>
            <person name="Javaid M."/>
            <person name="Korchina V."/>
            <person name="Kovar C."/>
            <person name="Mata R."/>
            <person name="Mathew T."/>
            <person name="Ngo R."/>
            <person name="Nguyen L."/>
            <person name="Nguyen N."/>
            <person name="Okwuonu G."/>
            <person name="Ongeri F."/>
            <person name="Pham C."/>
            <person name="Simmons D."/>
            <person name="Wilczek-Boney K."/>
            <person name="Hale W."/>
            <person name="Jakkamsetti A."/>
            <person name="Pham P."/>
            <person name="Ruth R."/>
            <person name="San Lucas F."/>
            <person name="Warren J."/>
            <person name="Zhang J."/>
            <person name="Zhao Z."/>
            <person name="Zhou C."/>
            <person name="Zhu D."/>
            <person name="Lee S."/>
            <person name="Bess C."/>
            <person name="Blankenburg K."/>
            <person name="Forbes L."/>
            <person name="Fu Q."/>
            <person name="Gubbala S."/>
            <person name="Hirani K."/>
            <person name="Jayaseelan J.C."/>
            <person name="Lara F."/>
            <person name="Munidasa M."/>
            <person name="Palculict T."/>
            <person name="Patil S."/>
            <person name="Pu L.-L."/>
            <person name="Saada N."/>
            <person name="Tang L."/>
            <person name="Weissenberger G."/>
            <person name="Zhu Y."/>
            <person name="Hemphill L."/>
            <person name="Shang Y."/>
            <person name="Youmans B."/>
            <person name="Ayvaz T."/>
            <person name="Ross M."/>
            <person name="Santibanez J."/>
            <person name="Aqrawi P."/>
            <person name="Gross S."/>
            <person name="Joshi V."/>
            <person name="Fowler G."/>
            <person name="Nazareth L."/>
            <person name="Reid J."/>
            <person name="Worley K."/>
            <person name="Petrosino J."/>
            <person name="Highlander S."/>
            <person name="Gibbs R."/>
        </authorList>
    </citation>
    <scope>NUCLEOTIDE SEQUENCE [LARGE SCALE GENOMIC DNA]</scope>
    <source>
        <strain evidence="2 3">871</strain>
    </source>
</reference>
<feature type="domain" description="Chorismate-utilising enzyme C-terminal" evidence="1">
    <location>
        <begin position="113"/>
        <end position="378"/>
    </location>
</feature>
<comment type="caution">
    <text evidence="2">The sequence shown here is derived from an EMBL/GenBank/DDBJ whole genome shotgun (WGS) entry which is preliminary data.</text>
</comment>
<dbReference type="RefSeq" id="WP_009119873.1">
    <property type="nucleotide sequence ID" value="NZ_JH164926.1"/>
</dbReference>
<dbReference type="InterPro" id="IPR001544">
    <property type="entry name" value="Aminotrans_IV"/>
</dbReference>
<dbReference type="Pfam" id="PF00425">
    <property type="entry name" value="Chorismate_bind"/>
    <property type="match status" value="1"/>
</dbReference>
<dbReference type="OrthoDB" id="9803598at2"/>
<dbReference type="SUPFAM" id="SSF56752">
    <property type="entry name" value="D-aminoacid aminotransferase-like PLP-dependent enzymes"/>
    <property type="match status" value="1"/>
</dbReference>
<sequence>MPYFALFDDAHSGQARLLTQHRRSLRLSPDQLDRLDAELQAGWAQGWHVCLCLPYEFGHALHYPEPGHGRNSAGIHWFAEETLLDPEALNHWLSAYRTDDSAGLCALAADTDETGYLKHIADIQAAIARGEVYQINYTTRLHSESYGSPAALYRRLRQRQPVPYGFLAKLPEEAHQWTLCLSPELFLRIGEDGSVETEPMKGTAPLLGDEGDAERAEALRLDPKNRAENVMIVDLLRNDLGRIAVTGGVSVPEVFTVRPFGQVWQMTSRIRALPRPGTTAAQLLRATFPCGSITGAPKHMSLEKIRQLESSPRHLYTGSIGYLKPCPSGLGFHGTLNVAIRTLLLNPLPDSNRYRGVFGVGSGIVTDSQAEDEYRECGWKARFLSSLPPDFSLIESMRLEHGACPLLPLHRRRLQHSADILRFPPPNEALWQHIAEQASADQRPALLRLEYFPDGRAEFSLRPLHELPAVSPYLILSPLSLPRHDFLRRFKTSRRRLFDQAWQQAEAQGAFDSLLFNEDGHLLEGGRSSIFVRFGSIWYTPPLSLDILDSVMRQRILADPETHLGADTDSVQEGLMTRRTLLQADEIVAANAVRGVMRMHLQTSA</sequence>
<dbReference type="Gene3D" id="3.30.470.10">
    <property type="match status" value="1"/>
</dbReference>
<evidence type="ECO:0000313" key="2">
    <source>
        <dbReference type="EMBL" id="EGY51580.1"/>
    </source>
</evidence>
<dbReference type="InterPro" id="IPR005801">
    <property type="entry name" value="ADC_synthase"/>
</dbReference>
<protein>
    <submittedName>
        <fullName evidence="2">Para-aminobenzoate synthase</fullName>
        <ecNumber evidence="2">4.1.3.-</ecNumber>
    </submittedName>
</protein>
<evidence type="ECO:0000313" key="3">
    <source>
        <dbReference type="Proteomes" id="UP000003019"/>
    </source>
</evidence>
<proteinExistence type="predicted"/>
<dbReference type="PRINTS" id="PR00095">
    <property type="entry name" value="ANTSNTHASEI"/>
</dbReference>
<dbReference type="GO" id="GO:0046820">
    <property type="term" value="F:4-amino-4-deoxychorismate synthase activity"/>
    <property type="evidence" value="ECO:0007669"/>
    <property type="project" value="TreeGrafter"/>
</dbReference>
<dbReference type="InterPro" id="IPR019999">
    <property type="entry name" value="Anth_synth_I-like"/>
</dbReference>
<dbReference type="InterPro" id="IPR015890">
    <property type="entry name" value="Chorismate_C"/>
</dbReference>
<keyword evidence="3" id="KW-1185">Reference proteome</keyword>
<dbReference type="InterPro" id="IPR036038">
    <property type="entry name" value="Aminotransferase-like"/>
</dbReference>